<organism evidence="5 6">
    <name type="scientific">Pseudomonas indica</name>
    <dbReference type="NCBI Taxonomy" id="137658"/>
    <lineage>
        <taxon>Bacteria</taxon>
        <taxon>Pseudomonadati</taxon>
        <taxon>Pseudomonadota</taxon>
        <taxon>Gammaproteobacteria</taxon>
        <taxon>Pseudomonadales</taxon>
        <taxon>Pseudomonadaceae</taxon>
        <taxon>Pseudomonas</taxon>
    </lineage>
</organism>
<sequence length="491" mass="51175">MPATNHNSFLRETQWREQIFNGAWIRPLGGVNPVREPATGDALTSTGMADAADMASACLAAARAQPAWAALEPRAKAQIFRAAAGHAEANFDELATFVARETGGSLLKGSHEVREAIVLLHQAAGLLAQPHGLVLPSGAGRLSYARRVPHGVVGVISPFNFPLVLSLRSVAPALAAGNAVVLKPDPQTPVSGGFLIARLFEAAGLPKGLLQVLPGGVEAGEALCRDSHVGMIAFTGSTAAGRKVAEAAGRTLKKVALELGGKNSLIVLEDADLELAASNAAWGAWLHQGQICMATGRILAHSSIAAELTRLLVQKAKALRVGNAARGEAEIGPLINERQRQRVVDIVEASVAAGARLEAGGPGDGLFYLPTVLSGVRPGMAAFEQEIFGPVACVVAFDDDDEAVQLANQTEYGLSAAVISPSVGRAMAIGERLKCGLLHINDQTVADECSNPFGGRGDSGNGGSVGGPADWDEYTQWQWVTVKDAPPRYPF</sequence>
<dbReference type="GO" id="GO:0016620">
    <property type="term" value="F:oxidoreductase activity, acting on the aldehyde or oxo group of donors, NAD or NADP as acceptor"/>
    <property type="evidence" value="ECO:0007669"/>
    <property type="project" value="InterPro"/>
</dbReference>
<reference evidence="5 6" key="1">
    <citation type="submission" date="2016-10" db="EMBL/GenBank/DDBJ databases">
        <authorList>
            <person name="de Groot N.N."/>
        </authorList>
    </citation>
    <scope>NUCLEOTIDE SEQUENCE [LARGE SCALE GENOMIC DNA]</scope>
    <source>
        <strain evidence="5 6">JCM 21544</strain>
    </source>
</reference>
<evidence type="ECO:0000313" key="5">
    <source>
        <dbReference type="EMBL" id="SDK79973.1"/>
    </source>
</evidence>
<dbReference type="Gene3D" id="3.40.309.10">
    <property type="entry name" value="Aldehyde Dehydrogenase, Chain A, domain 2"/>
    <property type="match status" value="1"/>
</dbReference>
<evidence type="ECO:0000256" key="3">
    <source>
        <dbReference type="ARBA" id="ARBA00023027"/>
    </source>
</evidence>
<dbReference type="PANTHER" id="PTHR42986:SF1">
    <property type="entry name" value="BENZALDEHYDE DEHYDROGENASE YFMT"/>
    <property type="match status" value="1"/>
</dbReference>
<proteinExistence type="inferred from homology"/>
<feature type="domain" description="Aldehyde dehydrogenase" evidence="4">
    <location>
        <begin position="32"/>
        <end position="480"/>
    </location>
</feature>
<dbReference type="Proteomes" id="UP000198706">
    <property type="component" value="Unassembled WGS sequence"/>
</dbReference>
<keyword evidence="6" id="KW-1185">Reference proteome</keyword>
<gene>
    <name evidence="5" type="ORF">SAMN05216186_110186</name>
</gene>
<dbReference type="Pfam" id="PF00171">
    <property type="entry name" value="Aldedh"/>
    <property type="match status" value="1"/>
</dbReference>
<dbReference type="InterPro" id="IPR015590">
    <property type="entry name" value="Aldehyde_DH_dom"/>
</dbReference>
<dbReference type="RefSeq" id="WP_084337875.1">
    <property type="nucleotide sequence ID" value="NZ_FNFD01000010.1"/>
</dbReference>
<dbReference type="InterPro" id="IPR016163">
    <property type="entry name" value="Ald_DH_C"/>
</dbReference>
<dbReference type="PANTHER" id="PTHR42986">
    <property type="entry name" value="BENZALDEHYDE DEHYDROGENASE YFMT"/>
    <property type="match status" value="1"/>
</dbReference>
<evidence type="ECO:0000259" key="4">
    <source>
        <dbReference type="Pfam" id="PF00171"/>
    </source>
</evidence>
<dbReference type="InterPro" id="IPR016161">
    <property type="entry name" value="Ald_DH/histidinol_DH"/>
</dbReference>
<dbReference type="AlphaFoldDB" id="A0A1G9EV62"/>
<dbReference type="EMBL" id="FNFD01000010">
    <property type="protein sequence ID" value="SDK79973.1"/>
    <property type="molecule type" value="Genomic_DNA"/>
</dbReference>
<dbReference type="InterPro" id="IPR016162">
    <property type="entry name" value="Ald_DH_N"/>
</dbReference>
<keyword evidence="3" id="KW-0520">NAD</keyword>
<comment type="similarity">
    <text evidence="1">Belongs to the aldehyde dehydrogenase family.</text>
</comment>
<dbReference type="Gene3D" id="3.40.605.10">
    <property type="entry name" value="Aldehyde Dehydrogenase, Chain A, domain 1"/>
    <property type="match status" value="1"/>
</dbReference>
<dbReference type="CDD" id="cd07152">
    <property type="entry name" value="ALDH_BenzADH"/>
    <property type="match status" value="1"/>
</dbReference>
<evidence type="ECO:0000313" key="6">
    <source>
        <dbReference type="Proteomes" id="UP000198706"/>
    </source>
</evidence>
<evidence type="ECO:0000256" key="2">
    <source>
        <dbReference type="ARBA" id="ARBA00023002"/>
    </source>
</evidence>
<evidence type="ECO:0000256" key="1">
    <source>
        <dbReference type="ARBA" id="ARBA00009986"/>
    </source>
</evidence>
<dbReference type="SUPFAM" id="SSF53720">
    <property type="entry name" value="ALDH-like"/>
    <property type="match status" value="1"/>
</dbReference>
<keyword evidence="2" id="KW-0560">Oxidoreductase</keyword>
<protein>
    <submittedName>
        <fullName evidence="5">Benzaldehyde dehydrogenase (NAD)</fullName>
    </submittedName>
</protein>
<dbReference type="STRING" id="137658.SAMN05216186_110186"/>
<accession>A0A1G9EV62</accession>
<name>A0A1G9EV62_9PSED</name>